<comment type="caution">
    <text evidence="2">The sequence shown here is derived from an EMBL/GenBank/DDBJ whole genome shotgun (WGS) entry which is preliminary data.</text>
</comment>
<feature type="transmembrane region" description="Helical" evidence="1">
    <location>
        <begin position="12"/>
        <end position="32"/>
    </location>
</feature>
<dbReference type="EMBL" id="JADEXS010000767">
    <property type="protein sequence ID" value="MBE9027055.1"/>
    <property type="molecule type" value="Genomic_DNA"/>
</dbReference>
<dbReference type="AlphaFoldDB" id="A0A8J7A5Q3"/>
<keyword evidence="1" id="KW-0812">Transmembrane</keyword>
<accession>A0A8J7A5Q3</accession>
<keyword evidence="3" id="KW-1185">Reference proteome</keyword>
<gene>
    <name evidence="2" type="ORF">IQ276_32995</name>
</gene>
<reference evidence="2" key="1">
    <citation type="submission" date="2020-10" db="EMBL/GenBank/DDBJ databases">
        <authorList>
            <person name="Castelo-Branco R."/>
            <person name="Eusebio N."/>
            <person name="Adriana R."/>
            <person name="Vieira A."/>
            <person name="Brugerolle De Fraissinette N."/>
            <person name="Rezende De Castro R."/>
            <person name="Schneider M.P."/>
            <person name="Vasconcelos V."/>
            <person name="Leao P.N."/>
        </authorList>
    </citation>
    <scope>NUCLEOTIDE SEQUENCE</scope>
    <source>
        <strain evidence="2">LEGE 12446</strain>
    </source>
</reference>
<proteinExistence type="predicted"/>
<keyword evidence="1" id="KW-1133">Transmembrane helix</keyword>
<keyword evidence="1" id="KW-0472">Membrane</keyword>
<evidence type="ECO:0000313" key="3">
    <source>
        <dbReference type="Proteomes" id="UP000622533"/>
    </source>
</evidence>
<dbReference type="Proteomes" id="UP000622533">
    <property type="component" value="Unassembled WGS sequence"/>
</dbReference>
<evidence type="ECO:0000256" key="1">
    <source>
        <dbReference type="SAM" id="Phobius"/>
    </source>
</evidence>
<feature type="transmembrane region" description="Helical" evidence="1">
    <location>
        <begin position="52"/>
        <end position="72"/>
    </location>
</feature>
<name>A0A8J7A5Q3_DESMC</name>
<evidence type="ECO:0000313" key="2">
    <source>
        <dbReference type="EMBL" id="MBE9027055.1"/>
    </source>
</evidence>
<organism evidence="2 3">
    <name type="scientific">Desmonostoc muscorum LEGE 12446</name>
    <dbReference type="NCBI Taxonomy" id="1828758"/>
    <lineage>
        <taxon>Bacteria</taxon>
        <taxon>Bacillati</taxon>
        <taxon>Cyanobacteriota</taxon>
        <taxon>Cyanophyceae</taxon>
        <taxon>Nostocales</taxon>
        <taxon>Nostocaceae</taxon>
        <taxon>Desmonostoc</taxon>
    </lineage>
</organism>
<protein>
    <submittedName>
        <fullName evidence="2">Uncharacterized protein</fullName>
    </submittedName>
</protein>
<sequence length="77" mass="8232">MFDLVAGSGFEPLTFGLCLPTTTFVAQINWFVVWTVPSPSALLLGCLPSSLYTFSISGAWFGITALLASPSLTDKRT</sequence>